<evidence type="ECO:0000313" key="3">
    <source>
        <dbReference type="Proteomes" id="UP001169027"/>
    </source>
</evidence>
<feature type="chain" id="PRO_5047021034" description="Secreted protein" evidence="1">
    <location>
        <begin position="27"/>
        <end position="116"/>
    </location>
</feature>
<evidence type="ECO:0000256" key="1">
    <source>
        <dbReference type="SAM" id="SignalP"/>
    </source>
</evidence>
<comment type="caution">
    <text evidence="2">The sequence shown here is derived from an EMBL/GenBank/DDBJ whole genome shotgun (WGS) entry which is preliminary data.</text>
</comment>
<accession>A0ABT8RYR0</accession>
<dbReference type="RefSeq" id="WP_301802990.1">
    <property type="nucleotide sequence ID" value="NZ_JAUJZH010000001.1"/>
</dbReference>
<sequence length="116" mass="11762">MRNTLRSCSAALLAAGSLFGASAAFAAGAPLGSLPCDGMMQDRAACLRERGAAAETARRGGFPAPDAATLQQNALARCARQPASDREACEARVMDGNVTGSVLGGGVIRQAETPVR</sequence>
<evidence type="ECO:0008006" key="4">
    <source>
        <dbReference type="Google" id="ProtNLM"/>
    </source>
</evidence>
<keyword evidence="1" id="KW-0732">Signal</keyword>
<dbReference type="Proteomes" id="UP001169027">
    <property type="component" value="Unassembled WGS sequence"/>
</dbReference>
<organism evidence="2 3">
    <name type="scientific">Variovorax ginsengisoli</name>
    <dbReference type="NCBI Taxonomy" id="363844"/>
    <lineage>
        <taxon>Bacteria</taxon>
        <taxon>Pseudomonadati</taxon>
        <taxon>Pseudomonadota</taxon>
        <taxon>Betaproteobacteria</taxon>
        <taxon>Burkholderiales</taxon>
        <taxon>Comamonadaceae</taxon>
        <taxon>Variovorax</taxon>
    </lineage>
</organism>
<reference evidence="2" key="1">
    <citation type="submission" date="2023-06" db="EMBL/GenBank/DDBJ databases">
        <authorList>
            <person name="Jiang Y."/>
            <person name="Liu Q."/>
        </authorList>
    </citation>
    <scope>NUCLEOTIDE SEQUENCE</scope>
    <source>
        <strain evidence="2">CGMCC 1.12090</strain>
    </source>
</reference>
<feature type="signal peptide" evidence="1">
    <location>
        <begin position="1"/>
        <end position="26"/>
    </location>
</feature>
<proteinExistence type="predicted"/>
<dbReference type="EMBL" id="JAUKVY010000001">
    <property type="protein sequence ID" value="MDO1531049.1"/>
    <property type="molecule type" value="Genomic_DNA"/>
</dbReference>
<gene>
    <name evidence="2" type="ORF">Q2T77_02015</name>
</gene>
<keyword evidence="3" id="KW-1185">Reference proteome</keyword>
<protein>
    <recommendedName>
        <fullName evidence="4">Secreted protein</fullName>
    </recommendedName>
</protein>
<name>A0ABT8RYR0_9BURK</name>
<evidence type="ECO:0000313" key="2">
    <source>
        <dbReference type="EMBL" id="MDO1531049.1"/>
    </source>
</evidence>